<dbReference type="AlphaFoldDB" id="A0A9P4U4N0"/>
<feature type="compositionally biased region" description="Gly residues" evidence="1">
    <location>
        <begin position="257"/>
        <end position="268"/>
    </location>
</feature>
<feature type="compositionally biased region" description="Basic and acidic residues" evidence="1">
    <location>
        <begin position="247"/>
        <end position="256"/>
    </location>
</feature>
<evidence type="ECO:0000313" key="2">
    <source>
        <dbReference type="EMBL" id="KAF2437180.1"/>
    </source>
</evidence>
<organism evidence="2 3">
    <name type="scientific">Tothia fuscella</name>
    <dbReference type="NCBI Taxonomy" id="1048955"/>
    <lineage>
        <taxon>Eukaryota</taxon>
        <taxon>Fungi</taxon>
        <taxon>Dikarya</taxon>
        <taxon>Ascomycota</taxon>
        <taxon>Pezizomycotina</taxon>
        <taxon>Dothideomycetes</taxon>
        <taxon>Pleosporomycetidae</taxon>
        <taxon>Venturiales</taxon>
        <taxon>Cylindrosympodiaceae</taxon>
        <taxon>Tothia</taxon>
    </lineage>
</organism>
<accession>A0A9P4U4N0</accession>
<sequence length="293" mass="32620">MAYRSSMPTPPPPPPPQMALPQSLKIIIGHETQKWTIDNPYPTNNLVNYSPTVRAQGQKHDAEFPNGPDIDTIEFTTNPDSAPVREGLSTVLMWLQTLPEIGYAPAYNGNPQIHADWVKQRLKGDAPLPLEFVLHIQEAIILLGLTQESTRTHYVPTQHWLHIWIMNYIRDNPLTYSELTKIWYIFSFEGTRDDKILNHALHTSAFILFKKQVAREVLGELYLACEDVPEMGRRIMEIRQGIKPYRGGKEKGKGGEKGQPGQGGGGSKGKGKGKRPDRGEGGSSAEGGDLGYA</sequence>
<evidence type="ECO:0000313" key="3">
    <source>
        <dbReference type="Proteomes" id="UP000800235"/>
    </source>
</evidence>
<reference evidence="2" key="1">
    <citation type="journal article" date="2020" name="Stud. Mycol.">
        <title>101 Dothideomycetes genomes: a test case for predicting lifestyles and emergence of pathogens.</title>
        <authorList>
            <person name="Haridas S."/>
            <person name="Albert R."/>
            <person name="Binder M."/>
            <person name="Bloem J."/>
            <person name="Labutti K."/>
            <person name="Salamov A."/>
            <person name="Andreopoulos B."/>
            <person name="Baker S."/>
            <person name="Barry K."/>
            <person name="Bills G."/>
            <person name="Bluhm B."/>
            <person name="Cannon C."/>
            <person name="Castanera R."/>
            <person name="Culley D."/>
            <person name="Daum C."/>
            <person name="Ezra D."/>
            <person name="Gonzalez J."/>
            <person name="Henrissat B."/>
            <person name="Kuo A."/>
            <person name="Liang C."/>
            <person name="Lipzen A."/>
            <person name="Lutzoni F."/>
            <person name="Magnuson J."/>
            <person name="Mondo S."/>
            <person name="Nolan M."/>
            <person name="Ohm R."/>
            <person name="Pangilinan J."/>
            <person name="Park H.-J."/>
            <person name="Ramirez L."/>
            <person name="Alfaro M."/>
            <person name="Sun H."/>
            <person name="Tritt A."/>
            <person name="Yoshinaga Y."/>
            <person name="Zwiers L.-H."/>
            <person name="Turgeon B."/>
            <person name="Goodwin S."/>
            <person name="Spatafora J."/>
            <person name="Crous P."/>
            <person name="Grigoriev I."/>
        </authorList>
    </citation>
    <scope>NUCLEOTIDE SEQUENCE</scope>
    <source>
        <strain evidence="2">CBS 130266</strain>
    </source>
</reference>
<name>A0A9P4U4N0_9PEZI</name>
<gene>
    <name evidence="2" type="ORF">EJ08DRAFT_655312</name>
</gene>
<dbReference type="EMBL" id="MU007009">
    <property type="protein sequence ID" value="KAF2437180.1"/>
    <property type="molecule type" value="Genomic_DNA"/>
</dbReference>
<comment type="caution">
    <text evidence="2">The sequence shown here is derived from an EMBL/GenBank/DDBJ whole genome shotgun (WGS) entry which is preliminary data.</text>
</comment>
<dbReference type="Proteomes" id="UP000800235">
    <property type="component" value="Unassembled WGS sequence"/>
</dbReference>
<feature type="compositionally biased region" description="Gly residues" evidence="1">
    <location>
        <begin position="281"/>
        <end position="293"/>
    </location>
</feature>
<protein>
    <submittedName>
        <fullName evidence="2">Uncharacterized protein</fullName>
    </submittedName>
</protein>
<keyword evidence="3" id="KW-1185">Reference proteome</keyword>
<proteinExistence type="predicted"/>
<feature type="region of interest" description="Disordered" evidence="1">
    <location>
        <begin position="242"/>
        <end position="293"/>
    </location>
</feature>
<evidence type="ECO:0000256" key="1">
    <source>
        <dbReference type="SAM" id="MobiDB-lite"/>
    </source>
</evidence>